<accession>B0D673</accession>
<dbReference type="GeneID" id="6074784"/>
<dbReference type="OrthoDB" id="65716at2759"/>
<proteinExistence type="predicted"/>
<evidence type="ECO:0000313" key="1">
    <source>
        <dbReference type="EMBL" id="EDR10148.1"/>
    </source>
</evidence>
<sequence length="59" mass="6615">MFCMNALRCSAIMVVSLDHQALSVERFSRWLHMICTILLARNTVADRTKAMGTSNKPSS</sequence>
<protein>
    <submittedName>
        <fullName evidence="1">Predicted protein</fullName>
    </submittedName>
</protein>
<gene>
    <name evidence="1" type="ORF">LACBIDRAFT_318202</name>
</gene>
<dbReference type="HOGENOM" id="CLU_2961189_0_0_1"/>
<evidence type="ECO:0000313" key="2">
    <source>
        <dbReference type="Proteomes" id="UP000001194"/>
    </source>
</evidence>
<dbReference type="EMBL" id="DS547098">
    <property type="protein sequence ID" value="EDR10148.1"/>
    <property type="molecule type" value="Genomic_DNA"/>
</dbReference>
<dbReference type="Proteomes" id="UP000001194">
    <property type="component" value="Unassembled WGS sequence"/>
</dbReference>
<keyword evidence="2" id="KW-1185">Reference proteome</keyword>
<dbReference type="InParanoid" id="B0D673"/>
<name>B0D673_LACBS</name>
<reference evidence="1 2" key="1">
    <citation type="journal article" date="2008" name="Nature">
        <title>The genome of Laccaria bicolor provides insights into mycorrhizal symbiosis.</title>
        <authorList>
            <person name="Martin F."/>
            <person name="Aerts A."/>
            <person name="Ahren D."/>
            <person name="Brun A."/>
            <person name="Danchin E.G.J."/>
            <person name="Duchaussoy F."/>
            <person name="Gibon J."/>
            <person name="Kohler A."/>
            <person name="Lindquist E."/>
            <person name="Pereda V."/>
            <person name="Salamov A."/>
            <person name="Shapiro H.J."/>
            <person name="Wuyts J."/>
            <person name="Blaudez D."/>
            <person name="Buee M."/>
            <person name="Brokstein P."/>
            <person name="Canbaeck B."/>
            <person name="Cohen D."/>
            <person name="Courty P.E."/>
            <person name="Coutinho P.M."/>
            <person name="Delaruelle C."/>
            <person name="Detter J.C."/>
            <person name="Deveau A."/>
            <person name="DiFazio S."/>
            <person name="Duplessis S."/>
            <person name="Fraissinet-Tachet L."/>
            <person name="Lucic E."/>
            <person name="Frey-Klett P."/>
            <person name="Fourrey C."/>
            <person name="Feussner I."/>
            <person name="Gay G."/>
            <person name="Grimwood J."/>
            <person name="Hoegger P.J."/>
            <person name="Jain P."/>
            <person name="Kilaru S."/>
            <person name="Labbe J."/>
            <person name="Lin Y.C."/>
            <person name="Legue V."/>
            <person name="Le Tacon F."/>
            <person name="Marmeisse R."/>
            <person name="Melayah D."/>
            <person name="Montanini B."/>
            <person name="Muratet M."/>
            <person name="Nehls U."/>
            <person name="Niculita-Hirzel H."/>
            <person name="Oudot-Le Secq M.P."/>
            <person name="Peter M."/>
            <person name="Quesneville H."/>
            <person name="Rajashekar B."/>
            <person name="Reich M."/>
            <person name="Rouhier N."/>
            <person name="Schmutz J."/>
            <person name="Yin T."/>
            <person name="Chalot M."/>
            <person name="Henrissat B."/>
            <person name="Kuees U."/>
            <person name="Lucas S."/>
            <person name="Van de Peer Y."/>
            <person name="Podila G.K."/>
            <person name="Polle A."/>
            <person name="Pukkila P.J."/>
            <person name="Richardson P.M."/>
            <person name="Rouze P."/>
            <person name="Sanders I.R."/>
            <person name="Stajich J.E."/>
            <person name="Tunlid A."/>
            <person name="Tuskan G."/>
            <person name="Grigoriev I.V."/>
        </authorList>
    </citation>
    <scope>NUCLEOTIDE SEQUENCE [LARGE SCALE GENOMIC DNA]</scope>
    <source>
        <strain evidence="2">S238N-H82 / ATCC MYA-4686</strain>
    </source>
</reference>
<organism evidence="2">
    <name type="scientific">Laccaria bicolor (strain S238N-H82 / ATCC MYA-4686)</name>
    <name type="common">Bicoloured deceiver</name>
    <name type="synonym">Laccaria laccata var. bicolor</name>
    <dbReference type="NCBI Taxonomy" id="486041"/>
    <lineage>
        <taxon>Eukaryota</taxon>
        <taxon>Fungi</taxon>
        <taxon>Dikarya</taxon>
        <taxon>Basidiomycota</taxon>
        <taxon>Agaricomycotina</taxon>
        <taxon>Agaricomycetes</taxon>
        <taxon>Agaricomycetidae</taxon>
        <taxon>Agaricales</taxon>
        <taxon>Agaricineae</taxon>
        <taxon>Hydnangiaceae</taxon>
        <taxon>Laccaria</taxon>
    </lineage>
</organism>
<dbReference type="KEGG" id="lbc:LACBIDRAFT_318202"/>
<dbReference type="AlphaFoldDB" id="B0D673"/>
<dbReference type="RefSeq" id="XP_001879533.1">
    <property type="nucleotide sequence ID" value="XM_001879498.1"/>
</dbReference>